<reference evidence="1" key="1">
    <citation type="submission" date="2023-07" db="EMBL/GenBank/DDBJ databases">
        <title>A chromosome-level genome assembly of Lolium multiflorum.</title>
        <authorList>
            <person name="Chen Y."/>
            <person name="Copetti D."/>
            <person name="Kolliker R."/>
            <person name="Studer B."/>
        </authorList>
    </citation>
    <scope>NUCLEOTIDE SEQUENCE</scope>
    <source>
        <strain evidence="1">02402/16</strain>
        <tissue evidence="1">Leaf</tissue>
    </source>
</reference>
<proteinExistence type="predicted"/>
<dbReference type="EMBL" id="JAUUTY010000007">
    <property type="protein sequence ID" value="KAK1611116.1"/>
    <property type="molecule type" value="Genomic_DNA"/>
</dbReference>
<name>A0AAD8QYG2_LOLMU</name>
<protein>
    <submittedName>
        <fullName evidence="1">Uncharacterized protein</fullName>
    </submittedName>
</protein>
<comment type="caution">
    <text evidence="1">The sequence shown here is derived from an EMBL/GenBank/DDBJ whole genome shotgun (WGS) entry which is preliminary data.</text>
</comment>
<evidence type="ECO:0000313" key="2">
    <source>
        <dbReference type="Proteomes" id="UP001231189"/>
    </source>
</evidence>
<gene>
    <name evidence="1" type="ORF">QYE76_034789</name>
</gene>
<dbReference type="Proteomes" id="UP001231189">
    <property type="component" value="Unassembled WGS sequence"/>
</dbReference>
<keyword evidence="2" id="KW-1185">Reference proteome</keyword>
<sequence length="174" mass="18802">MADSSSPARSARLVAATVAVAAATGRGWSSSSSTSMTSVVTIPSSSVEVVQVTSDSTTGAVVAVASDSSTLMVVLPASSPGSPTSPTSVLRVAPLTIYKYVIVPTGLRRYPRHRQYVGILIMNYAQMKTVFTPRFVCRARLFLPNLLVRAIDFIVENKEEYAEYRKLQLAERRN</sequence>
<dbReference type="AlphaFoldDB" id="A0AAD8QYG2"/>
<accession>A0AAD8QYG2</accession>
<evidence type="ECO:0000313" key="1">
    <source>
        <dbReference type="EMBL" id="KAK1611116.1"/>
    </source>
</evidence>
<organism evidence="1 2">
    <name type="scientific">Lolium multiflorum</name>
    <name type="common">Italian ryegrass</name>
    <name type="synonym">Lolium perenne subsp. multiflorum</name>
    <dbReference type="NCBI Taxonomy" id="4521"/>
    <lineage>
        <taxon>Eukaryota</taxon>
        <taxon>Viridiplantae</taxon>
        <taxon>Streptophyta</taxon>
        <taxon>Embryophyta</taxon>
        <taxon>Tracheophyta</taxon>
        <taxon>Spermatophyta</taxon>
        <taxon>Magnoliopsida</taxon>
        <taxon>Liliopsida</taxon>
        <taxon>Poales</taxon>
        <taxon>Poaceae</taxon>
        <taxon>BOP clade</taxon>
        <taxon>Pooideae</taxon>
        <taxon>Poodae</taxon>
        <taxon>Poeae</taxon>
        <taxon>Poeae Chloroplast Group 2 (Poeae type)</taxon>
        <taxon>Loliodinae</taxon>
        <taxon>Loliinae</taxon>
        <taxon>Lolium</taxon>
    </lineage>
</organism>